<gene>
    <name evidence="1" type="ORF">QE382_002949</name>
</gene>
<protein>
    <submittedName>
        <fullName evidence="1">Uncharacterized protein</fullName>
    </submittedName>
</protein>
<comment type="caution">
    <text evidence="1">The sequence shown here is derived from an EMBL/GenBank/DDBJ whole genome shotgun (WGS) entry which is preliminary data.</text>
</comment>
<evidence type="ECO:0000313" key="2">
    <source>
        <dbReference type="Proteomes" id="UP001244640"/>
    </source>
</evidence>
<keyword evidence="2" id="KW-1185">Reference proteome</keyword>
<organism evidence="1 2">
    <name type="scientific">Sphingobacterium zeae</name>
    <dbReference type="NCBI Taxonomy" id="1776859"/>
    <lineage>
        <taxon>Bacteria</taxon>
        <taxon>Pseudomonadati</taxon>
        <taxon>Bacteroidota</taxon>
        <taxon>Sphingobacteriia</taxon>
        <taxon>Sphingobacteriales</taxon>
        <taxon>Sphingobacteriaceae</taxon>
        <taxon>Sphingobacterium</taxon>
    </lineage>
</organism>
<evidence type="ECO:0000313" key="1">
    <source>
        <dbReference type="EMBL" id="MDQ1150965.1"/>
    </source>
</evidence>
<name>A0ABU0U7M6_9SPHI</name>
<sequence length="35" mass="3782">MLAVWQFKEKAEPGRVRLSKSSAYSITLGGTANNA</sequence>
<accession>A0ABU0U7M6</accession>
<proteinExistence type="predicted"/>
<dbReference type="EMBL" id="JAUTBA010000001">
    <property type="protein sequence ID" value="MDQ1150965.1"/>
    <property type="molecule type" value="Genomic_DNA"/>
</dbReference>
<reference evidence="1 2" key="1">
    <citation type="submission" date="2023-07" db="EMBL/GenBank/DDBJ databases">
        <title>Functional and genomic diversity of the sorghum phyllosphere microbiome.</title>
        <authorList>
            <person name="Shade A."/>
        </authorList>
    </citation>
    <scope>NUCLEOTIDE SEQUENCE [LARGE SCALE GENOMIC DNA]</scope>
    <source>
        <strain evidence="1 2">SORGH_AS_0892</strain>
    </source>
</reference>
<dbReference type="Proteomes" id="UP001244640">
    <property type="component" value="Unassembled WGS sequence"/>
</dbReference>